<dbReference type="InterPro" id="IPR052930">
    <property type="entry name" value="TA_antitoxin_MntA"/>
</dbReference>
<dbReference type="PANTHER" id="PTHR43852:SF3">
    <property type="entry name" value="NUCLEOTIDYLTRANSFERASE"/>
    <property type="match status" value="1"/>
</dbReference>
<dbReference type="Pfam" id="PF18765">
    <property type="entry name" value="Polbeta"/>
    <property type="match status" value="1"/>
</dbReference>
<dbReference type="PANTHER" id="PTHR43852">
    <property type="entry name" value="NUCLEOTIDYLTRANSFERASE"/>
    <property type="match status" value="1"/>
</dbReference>
<dbReference type="SUPFAM" id="SSF81301">
    <property type="entry name" value="Nucleotidyltransferase"/>
    <property type="match status" value="1"/>
</dbReference>
<dbReference type="NCBIfam" id="NF047752">
    <property type="entry name" value="MntA_antitoxin"/>
    <property type="match status" value="1"/>
</dbReference>
<dbReference type="EMBL" id="AP024480">
    <property type="protein sequence ID" value="BCS80438.1"/>
    <property type="molecule type" value="Genomic_DNA"/>
</dbReference>
<feature type="domain" description="Polymerase beta nucleotidyltransferase" evidence="1">
    <location>
        <begin position="36"/>
        <end position="121"/>
    </location>
</feature>
<sequence>MIIEGALKVIRRNKIDIDHAKKVIKDLGAFFSRFGNKVVAAYFFGSFAMGTYTPLSDIDIAILFDKELSKTIVEELENEILDGLMKMLKTDEIDLVILNHAPLSVRYGVLKTGKIVYCSNTEKMVDFQTEVISKYLDIKPYREEFYREFLKSL</sequence>
<proteinExistence type="predicted"/>
<keyword evidence="3" id="KW-1185">Reference proteome</keyword>
<evidence type="ECO:0000313" key="3">
    <source>
        <dbReference type="Proteomes" id="UP000663623"/>
    </source>
</evidence>
<protein>
    <submittedName>
        <fullName evidence="2">Nucleotidyltransferase</fullName>
    </submittedName>
</protein>
<dbReference type="Proteomes" id="UP000663623">
    <property type="component" value="Chromosome"/>
</dbReference>
<organism evidence="2 3">
    <name type="scientific">Caldicellulosiruptor diazotrophicus</name>
    <dbReference type="NCBI Taxonomy" id="2806205"/>
    <lineage>
        <taxon>Bacteria</taxon>
        <taxon>Bacillati</taxon>
        <taxon>Bacillota</taxon>
        <taxon>Bacillota incertae sedis</taxon>
        <taxon>Caldicellulosiruptorales</taxon>
        <taxon>Caldicellulosiruptoraceae</taxon>
        <taxon>Caldicellulosiruptor</taxon>
    </lineage>
</organism>
<name>A0ABN6E4Y3_9FIRM</name>
<dbReference type="InterPro" id="IPR043519">
    <property type="entry name" value="NT_sf"/>
</dbReference>
<dbReference type="Gene3D" id="3.30.460.10">
    <property type="entry name" value="Beta Polymerase, domain 2"/>
    <property type="match status" value="1"/>
</dbReference>
<reference evidence="2 3" key="1">
    <citation type="submission" date="2021-02" db="EMBL/GenBank/DDBJ databases">
        <title>Nitrogen-fixing ability and nitrogen fixation related genes of thermophilic fermentative bacteria in the genus Caldicellulosiruptor.</title>
        <authorList>
            <person name="Chen Y."/>
            <person name="Nishihara A."/>
            <person name="Haruta S."/>
        </authorList>
    </citation>
    <scope>NUCLEOTIDE SEQUENCE [LARGE SCALE GENOMIC DNA]</scope>
    <source>
        <strain evidence="2 3">YA01</strain>
    </source>
</reference>
<dbReference type="InterPro" id="IPR041633">
    <property type="entry name" value="Polbeta"/>
</dbReference>
<accession>A0ABN6E4Y3</accession>
<gene>
    <name evidence="2" type="ORF">CaldiYA01_03980</name>
</gene>
<evidence type="ECO:0000259" key="1">
    <source>
        <dbReference type="Pfam" id="PF18765"/>
    </source>
</evidence>
<evidence type="ECO:0000313" key="2">
    <source>
        <dbReference type="EMBL" id="BCS80438.1"/>
    </source>
</evidence>
<dbReference type="CDD" id="cd05403">
    <property type="entry name" value="NT_KNTase_like"/>
    <property type="match status" value="1"/>
</dbReference>